<dbReference type="AlphaFoldDB" id="A0A6M5ZZG5"/>
<accession>A0A6M5ZZG5</accession>
<reference evidence="1" key="1">
    <citation type="submission" date="2019-10" db="EMBL/GenBank/DDBJ databases">
        <title>Tracking microevolution events of conjugative virulence plasmid p15WZ-82_Vir during transmission.</title>
        <authorList>
            <person name="Yang X."/>
        </authorList>
    </citation>
    <scope>NUCLEOTIDE SEQUENCE</scope>
    <source>
        <strain evidence="1">GH44TC</strain>
        <plasmid evidence="1">pGH44TC_vir</plasmid>
    </source>
</reference>
<sequence length="57" mass="6694">MMIVTSGSRRWLSLFAHMAVISSKNLDNFIQRFLKKNFTLDLQKFSGYVRQEVDLVL</sequence>
<name>A0A6M5ZZG5_KLEPN</name>
<keyword evidence="1" id="KW-0614">Plasmid</keyword>
<proteinExistence type="predicted"/>
<evidence type="ECO:0000313" key="1">
    <source>
        <dbReference type="EMBL" id="QJX12163.1"/>
    </source>
</evidence>
<organism evidence="1">
    <name type="scientific">Klebsiella pneumoniae</name>
    <dbReference type="NCBI Taxonomy" id="573"/>
    <lineage>
        <taxon>Bacteria</taxon>
        <taxon>Pseudomonadati</taxon>
        <taxon>Pseudomonadota</taxon>
        <taxon>Gammaproteobacteria</taxon>
        <taxon>Enterobacterales</taxon>
        <taxon>Enterobacteriaceae</taxon>
        <taxon>Klebsiella/Raoultella group</taxon>
        <taxon>Klebsiella</taxon>
        <taxon>Klebsiella pneumoniae complex</taxon>
    </lineage>
</organism>
<protein>
    <submittedName>
        <fullName evidence="1">Uncharacterized protein</fullName>
    </submittedName>
</protein>
<geneLocation type="plasmid" evidence="1">
    <name>pGH44TC_vir</name>
</geneLocation>
<dbReference type="EMBL" id="MN543576">
    <property type="protein sequence ID" value="QJX12163.1"/>
    <property type="molecule type" value="Genomic_DNA"/>
</dbReference>